<organism evidence="3 4">
    <name type="scientific">Effrenium voratum</name>
    <dbReference type="NCBI Taxonomy" id="2562239"/>
    <lineage>
        <taxon>Eukaryota</taxon>
        <taxon>Sar</taxon>
        <taxon>Alveolata</taxon>
        <taxon>Dinophyceae</taxon>
        <taxon>Suessiales</taxon>
        <taxon>Symbiodiniaceae</taxon>
        <taxon>Effrenium</taxon>
    </lineage>
</organism>
<feature type="compositionally biased region" description="Basic and acidic residues" evidence="2">
    <location>
        <begin position="194"/>
        <end position="203"/>
    </location>
</feature>
<protein>
    <submittedName>
        <fullName evidence="3">Uncharacterized protein</fullName>
    </submittedName>
</protein>
<gene>
    <name evidence="3" type="ORF">EVOR1521_LOCUS21311</name>
</gene>
<dbReference type="AlphaFoldDB" id="A0AA36J194"/>
<evidence type="ECO:0000313" key="3">
    <source>
        <dbReference type="EMBL" id="CAJ1397259.1"/>
    </source>
</evidence>
<keyword evidence="1" id="KW-0175">Coiled coil</keyword>
<evidence type="ECO:0000256" key="1">
    <source>
        <dbReference type="SAM" id="Coils"/>
    </source>
</evidence>
<name>A0AA36J194_9DINO</name>
<proteinExistence type="predicted"/>
<dbReference type="Proteomes" id="UP001178507">
    <property type="component" value="Unassembled WGS sequence"/>
</dbReference>
<sequence>MQMKLDKFTNVKKAMDDMVFALKKEQEDEVKQKDFCIAELRETQLQSEDKTRSKEALLAKEQAIDLEKPKSEMETLQGEIAEMQKQLQLAGQNREKENTEFQKVVEEQRQTATLLKQALQVLGKFYNKGAFVQGSAVQPKAPGGFKDYQANGKSFGVMSMLQQLVDDTTAMEAEAVRAEKSAQTAYEAFAKDTTESITAKEMRPSPPRNPLRPSSRRRWRRPSARGRARRRSWGPCRRRRRSSMKPATGCSRTSRPGRAPATRRWTL</sequence>
<dbReference type="EMBL" id="CAUJNA010003261">
    <property type="protein sequence ID" value="CAJ1397259.1"/>
    <property type="molecule type" value="Genomic_DNA"/>
</dbReference>
<evidence type="ECO:0000313" key="4">
    <source>
        <dbReference type="Proteomes" id="UP001178507"/>
    </source>
</evidence>
<evidence type="ECO:0000256" key="2">
    <source>
        <dbReference type="SAM" id="MobiDB-lite"/>
    </source>
</evidence>
<feature type="compositionally biased region" description="Basic residues" evidence="2">
    <location>
        <begin position="214"/>
        <end position="243"/>
    </location>
</feature>
<reference evidence="3" key="1">
    <citation type="submission" date="2023-08" db="EMBL/GenBank/DDBJ databases">
        <authorList>
            <person name="Chen Y."/>
            <person name="Shah S."/>
            <person name="Dougan E. K."/>
            <person name="Thang M."/>
            <person name="Chan C."/>
        </authorList>
    </citation>
    <scope>NUCLEOTIDE SEQUENCE</scope>
</reference>
<comment type="caution">
    <text evidence="3">The sequence shown here is derived from an EMBL/GenBank/DDBJ whole genome shotgun (WGS) entry which is preliminary data.</text>
</comment>
<feature type="coiled-coil region" evidence="1">
    <location>
        <begin position="66"/>
        <end position="100"/>
    </location>
</feature>
<feature type="region of interest" description="Disordered" evidence="2">
    <location>
        <begin position="194"/>
        <end position="267"/>
    </location>
</feature>
<accession>A0AA36J194</accession>
<keyword evidence="4" id="KW-1185">Reference proteome</keyword>